<proteinExistence type="predicted"/>
<gene>
    <name evidence="3" type="ORF">P1P91_12215</name>
</gene>
<protein>
    <submittedName>
        <fullName evidence="3">Uncharacterized protein</fullName>
    </submittedName>
</protein>
<keyword evidence="1" id="KW-1133">Transmembrane helix</keyword>
<feature type="transmembrane region" description="Helical" evidence="1">
    <location>
        <begin position="37"/>
        <end position="58"/>
    </location>
</feature>
<dbReference type="EMBL" id="CP119391">
    <property type="protein sequence ID" value="WNK19593.1"/>
    <property type="molecule type" value="Genomic_DNA"/>
</dbReference>
<evidence type="ECO:0000256" key="1">
    <source>
        <dbReference type="SAM" id="Phobius"/>
    </source>
</evidence>
<keyword evidence="1" id="KW-0472">Membrane</keyword>
<feature type="transmembrane region" description="Helical" evidence="1">
    <location>
        <begin position="89"/>
        <end position="105"/>
    </location>
</feature>
<evidence type="ECO:0000256" key="2">
    <source>
        <dbReference type="SAM" id="SignalP"/>
    </source>
</evidence>
<reference evidence="3 4" key="1">
    <citation type="submission" date="2023-03" db="EMBL/GenBank/DDBJ databases">
        <title>Halomonas sp. nov., isolated from Korean tranditional fermented seafood 'Jeotgal'.</title>
        <authorList>
            <person name="Kim B."/>
            <person name="Shin N.-R."/>
        </authorList>
    </citation>
    <scope>NUCLEOTIDE SEQUENCE [LARGE SCALE GENOMIC DNA]</scope>
    <source>
        <strain evidence="3 4">SG2L-4</strain>
    </source>
</reference>
<evidence type="ECO:0000313" key="4">
    <source>
        <dbReference type="Proteomes" id="UP001301869"/>
    </source>
</evidence>
<keyword evidence="1" id="KW-0812">Transmembrane</keyword>
<organism evidence="3 4">
    <name type="scientific">Halomonas piscis</name>
    <dbReference type="NCBI Taxonomy" id="3031727"/>
    <lineage>
        <taxon>Bacteria</taxon>
        <taxon>Pseudomonadati</taxon>
        <taxon>Pseudomonadota</taxon>
        <taxon>Gammaproteobacteria</taxon>
        <taxon>Oceanospirillales</taxon>
        <taxon>Halomonadaceae</taxon>
        <taxon>Halomonas</taxon>
    </lineage>
</organism>
<sequence length="106" mass="10883">MGSKIILGLIMGFLAGGSAKAMTTANSNPALAPVERGWFNFSAGTAPLVAVVWIIYTFGAYSAKFGFMAIGEVIVGAIIAGFLSHQARLVIASIALPGAIIAWAIL</sequence>
<name>A0ABY9YXI9_9GAMM</name>
<dbReference type="RefSeq" id="WP_311882947.1">
    <property type="nucleotide sequence ID" value="NZ_CP119391.1"/>
</dbReference>
<keyword evidence="2" id="KW-0732">Signal</keyword>
<evidence type="ECO:0000313" key="3">
    <source>
        <dbReference type="EMBL" id="WNK19593.1"/>
    </source>
</evidence>
<feature type="chain" id="PRO_5045151831" evidence="2">
    <location>
        <begin position="22"/>
        <end position="106"/>
    </location>
</feature>
<dbReference type="Proteomes" id="UP001301869">
    <property type="component" value="Chromosome"/>
</dbReference>
<accession>A0ABY9YXI9</accession>
<keyword evidence="4" id="KW-1185">Reference proteome</keyword>
<feature type="transmembrane region" description="Helical" evidence="1">
    <location>
        <begin position="65"/>
        <end position="83"/>
    </location>
</feature>
<feature type="signal peptide" evidence="2">
    <location>
        <begin position="1"/>
        <end position="21"/>
    </location>
</feature>